<evidence type="ECO:0000313" key="2">
    <source>
        <dbReference type="Proteomes" id="UP001189624"/>
    </source>
</evidence>
<gene>
    <name evidence="1" type="ORF">AYBTSS11_LOCUS150</name>
</gene>
<dbReference type="Gramene" id="rna-AYBTSS11_LOCUS150">
    <property type="protein sequence ID" value="CAJ1783362.1"/>
    <property type="gene ID" value="gene-AYBTSS11_LOCUS150"/>
</dbReference>
<accession>A0AA86VV36</accession>
<dbReference type="Proteomes" id="UP001189624">
    <property type="component" value="Chromosome 1"/>
</dbReference>
<protein>
    <submittedName>
        <fullName evidence="1">Uncharacterized protein</fullName>
    </submittedName>
</protein>
<dbReference type="AlphaFoldDB" id="A0AA86VV36"/>
<evidence type="ECO:0000313" key="1">
    <source>
        <dbReference type="EMBL" id="CAJ1783362.1"/>
    </source>
</evidence>
<organism evidence="1 2">
    <name type="scientific">Sphenostylis stenocarpa</name>
    <dbReference type="NCBI Taxonomy" id="92480"/>
    <lineage>
        <taxon>Eukaryota</taxon>
        <taxon>Viridiplantae</taxon>
        <taxon>Streptophyta</taxon>
        <taxon>Embryophyta</taxon>
        <taxon>Tracheophyta</taxon>
        <taxon>Spermatophyta</taxon>
        <taxon>Magnoliopsida</taxon>
        <taxon>eudicotyledons</taxon>
        <taxon>Gunneridae</taxon>
        <taxon>Pentapetalae</taxon>
        <taxon>rosids</taxon>
        <taxon>fabids</taxon>
        <taxon>Fabales</taxon>
        <taxon>Fabaceae</taxon>
        <taxon>Papilionoideae</taxon>
        <taxon>50 kb inversion clade</taxon>
        <taxon>NPAAA clade</taxon>
        <taxon>indigoferoid/millettioid clade</taxon>
        <taxon>Phaseoleae</taxon>
        <taxon>Sphenostylis</taxon>
    </lineage>
</organism>
<proteinExistence type="predicted"/>
<sequence>MSGSSHSRFVNRMLFGSPQPRSVLRALFGSPPKSVGVKVREITAAGSKVSKIVLEFSNLPKEESERRRKLLNSIDKIEEVVLEQLQILKNTARAKEVERENRKLGAEIVMDEYSQCGSARVLFLLVFWENLKPLYEL</sequence>
<keyword evidence="2" id="KW-1185">Reference proteome</keyword>
<dbReference type="EMBL" id="OY731398">
    <property type="protein sequence ID" value="CAJ1783362.1"/>
    <property type="molecule type" value="Genomic_DNA"/>
</dbReference>
<reference evidence="1" key="1">
    <citation type="submission" date="2023-10" db="EMBL/GenBank/DDBJ databases">
        <authorList>
            <person name="Domelevo Entfellner J.-B."/>
        </authorList>
    </citation>
    <scope>NUCLEOTIDE SEQUENCE</scope>
</reference>
<name>A0AA86VV36_9FABA</name>